<reference evidence="7 8" key="1">
    <citation type="submission" date="2021-08" db="EMBL/GenBank/DDBJ databases">
        <title>Lysobacter sp. strain CJ11 Genome sequencing and assembly.</title>
        <authorList>
            <person name="Kim I."/>
        </authorList>
    </citation>
    <scope>NUCLEOTIDE SEQUENCE [LARGE SCALE GENOMIC DNA]</scope>
    <source>
        <strain evidence="7 8">CJ11</strain>
    </source>
</reference>
<evidence type="ECO:0000313" key="7">
    <source>
        <dbReference type="EMBL" id="QYR52615.1"/>
    </source>
</evidence>
<feature type="binding site" evidence="4">
    <location>
        <begin position="66"/>
        <end position="69"/>
    </location>
    <ligand>
        <name>GTP</name>
        <dbReference type="ChEBI" id="CHEBI:37565"/>
    </ligand>
</feature>
<dbReference type="SUPFAM" id="SSF52540">
    <property type="entry name" value="P-loop containing nucleoside triphosphate hydrolases"/>
    <property type="match status" value="1"/>
</dbReference>
<keyword evidence="3 4" id="KW-0342">GTP-binding</keyword>
<evidence type="ECO:0000256" key="2">
    <source>
        <dbReference type="ARBA" id="ARBA00022840"/>
    </source>
</evidence>
<sequence>MSAPALRKLIIVSGMSGSGKTVALRTLEDLGFHCADNLPLEMLPQWVEHSDEGDEETPVNLAVSLDVRSRGDLARTPELLSSVGRLGFDPKLVFFDASNEFLLTRYADTRRRHPLSKYGLALADAITLERQVLKPLSALADIRIDTGGMNVHQLRREVITAFALSDERTLSLLFESFAYRRGIPGDADFVFDARMLPNPHWDAVLRPLSGRDAEVRQYFESQPDVGIYLDQIRGFLDTWLPKMETDTRSYVTVAFGCSGGRHRSVYLAEQLARHARETGWQEVATYHRELE</sequence>
<feature type="domain" description="RapZ-like N-terminal" evidence="5">
    <location>
        <begin position="8"/>
        <end position="163"/>
    </location>
</feature>
<evidence type="ECO:0000256" key="4">
    <source>
        <dbReference type="HAMAP-Rule" id="MF_00636"/>
    </source>
</evidence>
<dbReference type="PIRSF" id="PIRSF005052">
    <property type="entry name" value="P-loopkin"/>
    <property type="match status" value="1"/>
</dbReference>
<dbReference type="InterPro" id="IPR053930">
    <property type="entry name" value="RapZ-like_N"/>
</dbReference>
<evidence type="ECO:0000259" key="6">
    <source>
        <dbReference type="Pfam" id="PF22740"/>
    </source>
</evidence>
<keyword evidence="8" id="KW-1185">Reference proteome</keyword>
<dbReference type="EMBL" id="CP080544">
    <property type="protein sequence ID" value="QYR52615.1"/>
    <property type="molecule type" value="Genomic_DNA"/>
</dbReference>
<dbReference type="InterPro" id="IPR027417">
    <property type="entry name" value="P-loop_NTPase"/>
</dbReference>
<name>A0ABX8WLU8_9GAMM</name>
<dbReference type="HAMAP" id="MF_00636">
    <property type="entry name" value="RapZ_like"/>
    <property type="match status" value="1"/>
</dbReference>
<evidence type="ECO:0000256" key="3">
    <source>
        <dbReference type="ARBA" id="ARBA00023134"/>
    </source>
</evidence>
<feature type="domain" description="RapZ C-terminal" evidence="6">
    <location>
        <begin position="171"/>
        <end position="291"/>
    </location>
</feature>
<dbReference type="InterPro" id="IPR005337">
    <property type="entry name" value="RapZ-like"/>
</dbReference>
<evidence type="ECO:0000313" key="8">
    <source>
        <dbReference type="Proteomes" id="UP000824755"/>
    </source>
</evidence>
<accession>A0ABX8WLU8</accession>
<dbReference type="Proteomes" id="UP000824755">
    <property type="component" value="Chromosome"/>
</dbReference>
<keyword evidence="2 4" id="KW-0067">ATP-binding</keyword>
<dbReference type="PANTHER" id="PTHR30448:SF0">
    <property type="entry name" value="RNASE ADAPTER PROTEIN RAPZ"/>
    <property type="match status" value="1"/>
</dbReference>
<evidence type="ECO:0000259" key="5">
    <source>
        <dbReference type="Pfam" id="PF03668"/>
    </source>
</evidence>
<dbReference type="PANTHER" id="PTHR30448">
    <property type="entry name" value="RNASE ADAPTER PROTEIN RAPZ"/>
    <property type="match status" value="1"/>
</dbReference>
<dbReference type="NCBIfam" id="NF003828">
    <property type="entry name" value="PRK05416.1"/>
    <property type="match status" value="1"/>
</dbReference>
<dbReference type="RefSeq" id="WP_220379400.1">
    <property type="nucleotide sequence ID" value="NZ_CP080544.1"/>
</dbReference>
<dbReference type="Pfam" id="PF22740">
    <property type="entry name" value="PapZ_C"/>
    <property type="match status" value="1"/>
</dbReference>
<dbReference type="Pfam" id="PF03668">
    <property type="entry name" value="RapZ-like_N"/>
    <property type="match status" value="1"/>
</dbReference>
<gene>
    <name evidence="7" type="primary">rapZ</name>
    <name evidence="7" type="ORF">H8L67_08475</name>
</gene>
<keyword evidence="1 4" id="KW-0547">Nucleotide-binding</keyword>
<proteinExistence type="inferred from homology"/>
<dbReference type="InterPro" id="IPR053931">
    <property type="entry name" value="RapZ_C"/>
</dbReference>
<organism evidence="7 8">
    <name type="scientific">Lysobacter soyae</name>
    <dbReference type="NCBI Taxonomy" id="2764185"/>
    <lineage>
        <taxon>Bacteria</taxon>
        <taxon>Pseudomonadati</taxon>
        <taxon>Pseudomonadota</taxon>
        <taxon>Gammaproteobacteria</taxon>
        <taxon>Lysobacterales</taxon>
        <taxon>Lysobacteraceae</taxon>
        <taxon>Lysobacter</taxon>
    </lineage>
</organism>
<evidence type="ECO:0000256" key="1">
    <source>
        <dbReference type="ARBA" id="ARBA00022741"/>
    </source>
</evidence>
<feature type="binding site" evidence="4">
    <location>
        <begin position="14"/>
        <end position="21"/>
    </location>
    <ligand>
        <name>ATP</name>
        <dbReference type="ChEBI" id="CHEBI:30616"/>
    </ligand>
</feature>
<protein>
    <submittedName>
        <fullName evidence="7">RNase adapter RapZ</fullName>
    </submittedName>
</protein>